<gene>
    <name evidence="1" type="ORF">AGR13a_Cc210169</name>
</gene>
<proteinExistence type="predicted"/>
<reference evidence="1 2" key="1">
    <citation type="submission" date="2016-01" db="EMBL/GenBank/DDBJ databases">
        <authorList>
            <person name="Regsiter A."/>
            <person name="william w."/>
        </authorList>
    </citation>
    <scope>NUCLEOTIDE SEQUENCE [LARGE SCALE GENOMIC DNA]</scope>
    <source>
        <strain evidence="1 2">CFBP 6927</strain>
    </source>
</reference>
<protein>
    <recommendedName>
        <fullName evidence="3">DUF2290 domain-containing protein</fullName>
    </recommendedName>
</protein>
<comment type="caution">
    <text evidence="1">The sequence shown here is derived from an EMBL/GenBank/DDBJ whole genome shotgun (WGS) entry which is preliminary data.</text>
</comment>
<evidence type="ECO:0000313" key="2">
    <source>
        <dbReference type="Proteomes" id="UP000191812"/>
    </source>
</evidence>
<evidence type="ECO:0008006" key="3">
    <source>
        <dbReference type="Google" id="ProtNLM"/>
    </source>
</evidence>
<dbReference type="InterPro" id="IPR018742">
    <property type="entry name" value="DUF2290"/>
</dbReference>
<accession>A0ABM9VDK3</accession>
<organism evidence="1 2">
    <name type="scientific">Agrobacterium genomosp. 13 str. CFBP 6927</name>
    <dbReference type="NCBI Taxonomy" id="1183428"/>
    <lineage>
        <taxon>Bacteria</taxon>
        <taxon>Pseudomonadati</taxon>
        <taxon>Pseudomonadota</taxon>
        <taxon>Alphaproteobacteria</taxon>
        <taxon>Hyphomicrobiales</taxon>
        <taxon>Rhizobiaceae</taxon>
        <taxon>Rhizobium/Agrobacterium group</taxon>
        <taxon>Agrobacterium</taxon>
        <taxon>Agrobacterium tumefaciens complex</taxon>
    </lineage>
</organism>
<keyword evidence="2" id="KW-1185">Reference proteome</keyword>
<dbReference type="EMBL" id="FBWH01000014">
    <property type="protein sequence ID" value="CUX21361.1"/>
    <property type="molecule type" value="Genomic_DNA"/>
</dbReference>
<dbReference type="RefSeq" id="WP_080834773.1">
    <property type="nucleotide sequence ID" value="NZ_LT009756.1"/>
</dbReference>
<evidence type="ECO:0000313" key="1">
    <source>
        <dbReference type="EMBL" id="CUX21361.1"/>
    </source>
</evidence>
<dbReference type="Pfam" id="PF10053">
    <property type="entry name" value="DUF2290"/>
    <property type="match status" value="1"/>
</dbReference>
<sequence>MTRDDFNASIRAVHAFFENEDFLESSVYLVALPRSEDFNATTLTSKDYSAVYEKGLSLSHYNFILKDLAYFQFSHASEGEWALAYYPNPRVSGSPDAFAEFNELKDAFDRDEINDEEFSSMVSSIHVGNYIPRVRFEYSESQYRRVKHPGAHFHIGMSGEDRWASSRKLSPRSFGMLIAKHYYPDLWWKKSRFSLSEEDQELPGNVETCIDEKLLNSIRNDGISHSFADFERQTFHFGALQPNPA</sequence>
<name>A0ABM9VDK3_9HYPH</name>
<dbReference type="Proteomes" id="UP000191812">
    <property type="component" value="Unassembled WGS sequence"/>
</dbReference>